<dbReference type="SUPFAM" id="SSF54211">
    <property type="entry name" value="Ribosomal protein S5 domain 2-like"/>
    <property type="match status" value="1"/>
</dbReference>
<dbReference type="InterPro" id="IPR014721">
    <property type="entry name" value="Ribsml_uS5_D2-typ_fold_subgr"/>
</dbReference>
<dbReference type="InterPro" id="IPR006204">
    <property type="entry name" value="GHMP_kinase_N_dom"/>
</dbReference>
<evidence type="ECO:0000259" key="9">
    <source>
        <dbReference type="Pfam" id="PF08544"/>
    </source>
</evidence>
<feature type="domain" description="GHMP kinase N-terminal" evidence="8">
    <location>
        <begin position="124"/>
        <end position="194"/>
    </location>
</feature>
<dbReference type="Pfam" id="PF00288">
    <property type="entry name" value="GHMP_kinases_N"/>
    <property type="match status" value="1"/>
</dbReference>
<dbReference type="PRINTS" id="PR00473">
    <property type="entry name" value="GALCTOKINASE"/>
</dbReference>
<dbReference type="GO" id="GO:0046872">
    <property type="term" value="F:metal ion binding"/>
    <property type="evidence" value="ECO:0007669"/>
    <property type="project" value="UniProtKB-KW"/>
</dbReference>
<keyword evidence="10" id="KW-1185">Reference proteome</keyword>
<keyword evidence="5" id="KW-0067">ATP-binding</keyword>
<evidence type="ECO:0000259" key="8">
    <source>
        <dbReference type="Pfam" id="PF00288"/>
    </source>
</evidence>
<accession>A0A8B9AJZ4</accession>
<evidence type="ECO:0000256" key="1">
    <source>
        <dbReference type="ARBA" id="ARBA00022679"/>
    </source>
</evidence>
<dbReference type="InterPro" id="IPR000705">
    <property type="entry name" value="Galactokinase"/>
</dbReference>
<dbReference type="GO" id="GO:0004335">
    <property type="term" value="F:galactokinase activity"/>
    <property type="evidence" value="ECO:0007669"/>
    <property type="project" value="InterPro"/>
</dbReference>
<keyword evidence="4" id="KW-0418">Kinase</keyword>
<dbReference type="RefSeq" id="XP_038984338.1">
    <property type="nucleotide sequence ID" value="XM_039128410.1"/>
</dbReference>
<evidence type="ECO:0000256" key="4">
    <source>
        <dbReference type="ARBA" id="ARBA00022777"/>
    </source>
</evidence>
<dbReference type="GO" id="GO:0006012">
    <property type="term" value="P:galactose metabolic process"/>
    <property type="evidence" value="ECO:0007669"/>
    <property type="project" value="InterPro"/>
</dbReference>
<dbReference type="AlphaFoldDB" id="A0A8B9AJZ4"/>
<dbReference type="PANTHER" id="PTHR10457">
    <property type="entry name" value="MEVALONATE KINASE/GALACTOKINASE"/>
    <property type="match status" value="1"/>
</dbReference>
<dbReference type="InterPro" id="IPR020568">
    <property type="entry name" value="Ribosomal_Su5_D2-typ_SF"/>
</dbReference>
<keyword evidence="7" id="KW-0119">Carbohydrate metabolism</keyword>
<sequence length="425" mass="46929">MGASSWPSAEEVDNVRKVVAKMSGRDHRDVKFVVSPYRICPLGAHIDHQGGIVTAMTVNMGIILGFIPTDDGQVFLWSKQFLGDVTFSINEEQIPKETYEEPGWGRYARGALYALQTRGHHLNKGIIGYICGSEEHSSGLSSSAAVGIAYLLALENANDKTMSPEDNVELDRVIENEYLNLRNGILDQSAILLSKYGYLTCVDCKMKEHKFVKFAENKQSQGHTAYKILLAFSGLKNCLTNNSGYNSRVSECQKAARALLEVSDDGKSNPLLCDVDPSLYEARKSKLSLELANRARHYFSENERVIKGIQAWASGNLEDFGKLISESGRSSIYNYECGCEPMVQLYEILLKAPGVLGARFSGAGFRGCCLALVDARCADKAAAYVKKKYRMVQPKLANEIPEDRFVLICEPGGSAHIRENIQGQD</sequence>
<dbReference type="Gene3D" id="3.30.230.10">
    <property type="match status" value="1"/>
</dbReference>
<organism evidence="10 11">
    <name type="scientific">Phoenix dactylifera</name>
    <name type="common">Date palm</name>
    <dbReference type="NCBI Taxonomy" id="42345"/>
    <lineage>
        <taxon>Eukaryota</taxon>
        <taxon>Viridiplantae</taxon>
        <taxon>Streptophyta</taxon>
        <taxon>Embryophyta</taxon>
        <taxon>Tracheophyta</taxon>
        <taxon>Spermatophyta</taxon>
        <taxon>Magnoliopsida</taxon>
        <taxon>Liliopsida</taxon>
        <taxon>Arecaceae</taxon>
        <taxon>Coryphoideae</taxon>
        <taxon>Phoeniceae</taxon>
        <taxon>Phoenix</taxon>
    </lineage>
</organism>
<dbReference type="GO" id="GO:0005829">
    <property type="term" value="C:cytosol"/>
    <property type="evidence" value="ECO:0007669"/>
    <property type="project" value="TreeGrafter"/>
</dbReference>
<reference evidence="11" key="2">
    <citation type="submission" date="2025-08" db="UniProtKB">
        <authorList>
            <consortium name="RefSeq"/>
        </authorList>
    </citation>
    <scope>IDENTIFICATION</scope>
    <source>
        <tissue evidence="11">Young leaves</tissue>
    </source>
</reference>
<reference evidence="10" key="1">
    <citation type="journal article" date="2019" name="Nat. Commun.">
        <title>Genome-wide association mapping of date palm fruit traits.</title>
        <authorList>
            <person name="Hazzouri K.M."/>
            <person name="Gros-Balthazard M."/>
            <person name="Flowers J.M."/>
            <person name="Copetti D."/>
            <person name="Lemansour A."/>
            <person name="Lebrun M."/>
            <person name="Masmoudi K."/>
            <person name="Ferrand S."/>
            <person name="Dhar M.I."/>
            <person name="Fresquez Z.A."/>
            <person name="Rosas U."/>
            <person name="Zhang J."/>
            <person name="Talag J."/>
            <person name="Lee S."/>
            <person name="Kudrna D."/>
            <person name="Powell R.F."/>
            <person name="Leitch I.J."/>
            <person name="Krueger R.R."/>
            <person name="Wing R.A."/>
            <person name="Amiri K.M.A."/>
            <person name="Purugganan M.D."/>
        </authorList>
    </citation>
    <scope>NUCLEOTIDE SEQUENCE [LARGE SCALE GENOMIC DNA]</scope>
    <source>
        <strain evidence="10">cv. Khalas</strain>
    </source>
</reference>
<evidence type="ECO:0000256" key="7">
    <source>
        <dbReference type="ARBA" id="ARBA00023277"/>
    </source>
</evidence>
<dbReference type="Pfam" id="PF08544">
    <property type="entry name" value="GHMP_kinases_C"/>
    <property type="match status" value="1"/>
</dbReference>
<evidence type="ECO:0000256" key="5">
    <source>
        <dbReference type="ARBA" id="ARBA00022840"/>
    </source>
</evidence>
<evidence type="ECO:0000313" key="11">
    <source>
        <dbReference type="RefSeq" id="XP_038984338.1"/>
    </source>
</evidence>
<dbReference type="PANTHER" id="PTHR10457:SF6">
    <property type="entry name" value="GALACTURONOKINASE"/>
    <property type="match status" value="1"/>
</dbReference>
<feature type="domain" description="GHMP kinase C-terminal" evidence="9">
    <location>
        <begin position="313"/>
        <end position="389"/>
    </location>
</feature>
<evidence type="ECO:0000256" key="3">
    <source>
        <dbReference type="ARBA" id="ARBA00022741"/>
    </source>
</evidence>
<keyword evidence="6" id="KW-0460">Magnesium</keyword>
<dbReference type="InterPro" id="IPR013750">
    <property type="entry name" value="GHMP_kinase_C_dom"/>
</dbReference>
<dbReference type="Proteomes" id="UP000228380">
    <property type="component" value="Chromosome 1"/>
</dbReference>
<evidence type="ECO:0000313" key="10">
    <source>
        <dbReference type="Proteomes" id="UP000228380"/>
    </source>
</evidence>
<keyword evidence="2" id="KW-0479">Metal-binding</keyword>
<dbReference type="InterPro" id="IPR006206">
    <property type="entry name" value="Mevalonate/galactokinase"/>
</dbReference>
<gene>
    <name evidence="11" type="primary">LOC103701457</name>
</gene>
<keyword evidence="3" id="KW-0547">Nucleotide-binding</keyword>
<name>A0A8B9AJZ4_PHODC</name>
<protein>
    <submittedName>
        <fullName evidence="11">Galacturonokinase isoform X1</fullName>
    </submittedName>
</protein>
<dbReference type="FunFam" id="3.30.70.890:FF:000001">
    <property type="entry name" value="Galactokinase"/>
    <property type="match status" value="1"/>
</dbReference>
<proteinExistence type="predicted"/>
<dbReference type="GeneID" id="103701457"/>
<evidence type="ECO:0000256" key="6">
    <source>
        <dbReference type="ARBA" id="ARBA00022842"/>
    </source>
</evidence>
<dbReference type="PIRSF" id="PIRSF000530">
    <property type="entry name" value="Galactokinase"/>
    <property type="match status" value="1"/>
</dbReference>
<dbReference type="PRINTS" id="PR00959">
    <property type="entry name" value="MEVGALKINASE"/>
</dbReference>
<dbReference type="SUPFAM" id="SSF55060">
    <property type="entry name" value="GHMP Kinase, C-terminal domain"/>
    <property type="match status" value="1"/>
</dbReference>
<dbReference type="GO" id="GO:0005524">
    <property type="term" value="F:ATP binding"/>
    <property type="evidence" value="ECO:0007669"/>
    <property type="project" value="UniProtKB-KW"/>
</dbReference>
<dbReference type="OrthoDB" id="275179at2759"/>
<dbReference type="Gene3D" id="3.30.70.890">
    <property type="entry name" value="GHMP kinase, C-terminal domain"/>
    <property type="match status" value="1"/>
</dbReference>
<evidence type="ECO:0000256" key="2">
    <source>
        <dbReference type="ARBA" id="ARBA00022723"/>
    </source>
</evidence>
<keyword evidence="1" id="KW-0808">Transferase</keyword>
<dbReference type="InterPro" id="IPR036554">
    <property type="entry name" value="GHMP_kinase_C_sf"/>
</dbReference>